<name>A0ABV1KK64_9PSEU</name>
<sequence length="252" mass="24982">MTATGPAPSPPPVAIVTGSSGGIGAAIAARLAADGFTVAGFDVTGPPAPDPAVATTRVLDVSEADQVRRCVDDVVDELGRLDVLVNCAGTGRRTSFAGTTPEEFMGDIRSNLLGTFLMCQAAVFPHLAAAGRGRIVNVASISGKTGGTGPASADGTPGRSGPGYASAKAGVINLTRWIAREAGHTGVTANVVAPGPVVTAMTAGAAYDTSEIPLGRMARPEEVADAVGWLAGASSGYVNGTVVDVDGGLVRA</sequence>
<reference evidence="2 3" key="1">
    <citation type="submission" date="2024-03" db="EMBL/GenBank/DDBJ databases">
        <title>Draft genome sequence of Pseudonocardia nematodicida JCM 31783.</title>
        <authorList>
            <person name="Butdee W."/>
            <person name="Duangmal K."/>
        </authorList>
    </citation>
    <scope>NUCLEOTIDE SEQUENCE [LARGE SCALE GENOMIC DNA]</scope>
    <source>
        <strain evidence="2 3">JCM 31783</strain>
    </source>
</reference>
<dbReference type="PANTHER" id="PTHR42760">
    <property type="entry name" value="SHORT-CHAIN DEHYDROGENASES/REDUCTASES FAMILY MEMBER"/>
    <property type="match status" value="1"/>
</dbReference>
<dbReference type="PRINTS" id="PR00081">
    <property type="entry name" value="GDHRDH"/>
</dbReference>
<evidence type="ECO:0000313" key="2">
    <source>
        <dbReference type="EMBL" id="MEQ3553713.1"/>
    </source>
</evidence>
<dbReference type="InterPro" id="IPR020904">
    <property type="entry name" value="Sc_DH/Rdtase_CS"/>
</dbReference>
<proteinExistence type="inferred from homology"/>
<protein>
    <submittedName>
        <fullName evidence="2">SDR family NAD(P)-dependent oxidoreductase</fullName>
    </submittedName>
</protein>
<dbReference type="Pfam" id="PF13561">
    <property type="entry name" value="adh_short_C2"/>
    <property type="match status" value="1"/>
</dbReference>
<comment type="caution">
    <text evidence="2">The sequence shown here is derived from an EMBL/GenBank/DDBJ whole genome shotgun (WGS) entry which is preliminary data.</text>
</comment>
<dbReference type="InterPro" id="IPR036291">
    <property type="entry name" value="NAD(P)-bd_dom_sf"/>
</dbReference>
<dbReference type="PRINTS" id="PR00080">
    <property type="entry name" value="SDRFAMILY"/>
</dbReference>
<organism evidence="2 3">
    <name type="scientific">Pseudonocardia nematodicida</name>
    <dbReference type="NCBI Taxonomy" id="1206997"/>
    <lineage>
        <taxon>Bacteria</taxon>
        <taxon>Bacillati</taxon>
        <taxon>Actinomycetota</taxon>
        <taxon>Actinomycetes</taxon>
        <taxon>Pseudonocardiales</taxon>
        <taxon>Pseudonocardiaceae</taxon>
        <taxon>Pseudonocardia</taxon>
    </lineage>
</organism>
<evidence type="ECO:0000256" key="1">
    <source>
        <dbReference type="ARBA" id="ARBA00006484"/>
    </source>
</evidence>
<dbReference type="SUPFAM" id="SSF51735">
    <property type="entry name" value="NAD(P)-binding Rossmann-fold domains"/>
    <property type="match status" value="1"/>
</dbReference>
<dbReference type="RefSeq" id="WP_349300776.1">
    <property type="nucleotide sequence ID" value="NZ_JBEDNQ010000011.1"/>
</dbReference>
<keyword evidence="3" id="KW-1185">Reference proteome</keyword>
<accession>A0ABV1KK64</accession>
<comment type="similarity">
    <text evidence="1">Belongs to the short-chain dehydrogenases/reductases (SDR) family.</text>
</comment>
<dbReference type="Proteomes" id="UP001494902">
    <property type="component" value="Unassembled WGS sequence"/>
</dbReference>
<gene>
    <name evidence="2" type="ORF">WIS52_24840</name>
</gene>
<dbReference type="InterPro" id="IPR002347">
    <property type="entry name" value="SDR_fam"/>
</dbReference>
<dbReference type="Gene3D" id="3.40.50.720">
    <property type="entry name" value="NAD(P)-binding Rossmann-like Domain"/>
    <property type="match status" value="1"/>
</dbReference>
<dbReference type="PANTHER" id="PTHR42760:SF40">
    <property type="entry name" value="3-OXOACYL-[ACYL-CARRIER-PROTEIN] REDUCTASE, CHLOROPLASTIC"/>
    <property type="match status" value="1"/>
</dbReference>
<evidence type="ECO:0000313" key="3">
    <source>
        <dbReference type="Proteomes" id="UP001494902"/>
    </source>
</evidence>
<dbReference type="PROSITE" id="PS00061">
    <property type="entry name" value="ADH_SHORT"/>
    <property type="match status" value="1"/>
</dbReference>
<dbReference type="EMBL" id="JBEDNQ010000011">
    <property type="protein sequence ID" value="MEQ3553713.1"/>
    <property type="molecule type" value="Genomic_DNA"/>
</dbReference>